<keyword evidence="2" id="KW-1003">Cell membrane</keyword>
<dbReference type="Pfam" id="PF07690">
    <property type="entry name" value="MFS_1"/>
    <property type="match status" value="1"/>
</dbReference>
<sequence length="411" mass="44462">MGNDETVINQVVNRYSRAHNLIPATALSRVGSIAYTVVVAWYVSQHAGNQMVGLMNALNGAGVLLASILGFTIIDRYNKKTLLIAYDIINSIFCIVAAVLSIYLDRHASVFIVLILSAWLSLIATIYAPTSRAIIPEILHTQEFEKYNSVYSVVGELSRSAGPLVGAAILAQQTADALEAALIVNFVSFMLSLVITLYLPSGRRVSRAEVKEEKPRITRDLSDGLVYIASSVYLRREVLYITVINVWGASTLYLLLGRVAHLGMDSNMYGLGMFISALGAVAASAIIHKTPSLGAKAHPNTLLFLMCCAYCIAIIPGIISVFCALFISAGIIVIYNIRLYSDVQKNSTPKHIGKVMSVIFLATAFFTALGSLLFSHVSVWADTGLYAIVCAASLIAVTAGLTLTKWTRRTT</sequence>
<dbReference type="PANTHER" id="PTHR23513:SF11">
    <property type="entry name" value="STAPHYLOFERRIN A TRANSPORTER"/>
    <property type="match status" value="1"/>
</dbReference>
<accession>A0A7Z9A4Z0</accession>
<feature type="transmembrane region" description="Helical" evidence="6">
    <location>
        <begin position="21"/>
        <end position="42"/>
    </location>
</feature>
<dbReference type="Gene3D" id="1.20.1250.20">
    <property type="entry name" value="MFS general substrate transporter like domains"/>
    <property type="match status" value="1"/>
</dbReference>
<keyword evidence="4 6" id="KW-1133">Transmembrane helix</keyword>
<feature type="transmembrane region" description="Helical" evidence="6">
    <location>
        <begin position="268"/>
        <end position="287"/>
    </location>
</feature>
<evidence type="ECO:0000256" key="4">
    <source>
        <dbReference type="ARBA" id="ARBA00022989"/>
    </source>
</evidence>
<proteinExistence type="predicted"/>
<dbReference type="CDD" id="cd06173">
    <property type="entry name" value="MFS_MefA_like"/>
    <property type="match status" value="1"/>
</dbReference>
<dbReference type="GO" id="GO:0005886">
    <property type="term" value="C:plasma membrane"/>
    <property type="evidence" value="ECO:0007669"/>
    <property type="project" value="UniProtKB-SubCell"/>
</dbReference>
<dbReference type="EMBL" id="LR134479">
    <property type="protein sequence ID" value="VEI24874.1"/>
    <property type="molecule type" value="Genomic_DNA"/>
</dbReference>
<keyword evidence="7" id="KW-0808">Transferase</keyword>
<feature type="transmembrane region" description="Helical" evidence="6">
    <location>
        <begin position="238"/>
        <end position="256"/>
    </location>
</feature>
<evidence type="ECO:0000256" key="3">
    <source>
        <dbReference type="ARBA" id="ARBA00022692"/>
    </source>
</evidence>
<dbReference type="GO" id="GO:0022857">
    <property type="term" value="F:transmembrane transporter activity"/>
    <property type="evidence" value="ECO:0007669"/>
    <property type="project" value="InterPro"/>
</dbReference>
<evidence type="ECO:0000313" key="7">
    <source>
        <dbReference type="EMBL" id="VEI24874.1"/>
    </source>
</evidence>
<evidence type="ECO:0000256" key="5">
    <source>
        <dbReference type="ARBA" id="ARBA00023136"/>
    </source>
</evidence>
<organism evidence="7 8">
    <name type="scientific">Rothia aeria</name>
    <dbReference type="NCBI Taxonomy" id="172042"/>
    <lineage>
        <taxon>Bacteria</taxon>
        <taxon>Bacillati</taxon>
        <taxon>Actinomycetota</taxon>
        <taxon>Actinomycetes</taxon>
        <taxon>Micrococcales</taxon>
        <taxon>Micrococcaceae</taxon>
        <taxon>Rothia</taxon>
    </lineage>
</organism>
<evidence type="ECO:0000256" key="1">
    <source>
        <dbReference type="ARBA" id="ARBA00004651"/>
    </source>
</evidence>
<gene>
    <name evidence="7" type="ORF">NCTC10207_02298</name>
</gene>
<dbReference type="PANTHER" id="PTHR23513">
    <property type="entry name" value="INTEGRAL MEMBRANE EFFLUX PROTEIN-RELATED"/>
    <property type="match status" value="1"/>
</dbReference>
<dbReference type="AlphaFoldDB" id="A0A7Z9A4Z0"/>
<evidence type="ECO:0000313" key="8">
    <source>
        <dbReference type="Proteomes" id="UP000282386"/>
    </source>
</evidence>
<feature type="transmembrane region" description="Helical" evidence="6">
    <location>
        <begin position="355"/>
        <end position="377"/>
    </location>
</feature>
<evidence type="ECO:0000256" key="2">
    <source>
        <dbReference type="ARBA" id="ARBA00022475"/>
    </source>
</evidence>
<dbReference type="InterPro" id="IPR011701">
    <property type="entry name" value="MFS"/>
</dbReference>
<dbReference type="GO" id="GO:0016746">
    <property type="term" value="F:acyltransferase activity"/>
    <property type="evidence" value="ECO:0007669"/>
    <property type="project" value="UniProtKB-KW"/>
</dbReference>
<feature type="transmembrane region" description="Helical" evidence="6">
    <location>
        <begin position="54"/>
        <end position="74"/>
    </location>
</feature>
<dbReference type="Proteomes" id="UP000282386">
    <property type="component" value="Chromosome"/>
</dbReference>
<keyword evidence="3 6" id="KW-0812">Transmembrane</keyword>
<feature type="transmembrane region" description="Helical" evidence="6">
    <location>
        <begin position="302"/>
        <end position="335"/>
    </location>
</feature>
<name>A0A7Z9A4Z0_9MICC</name>
<dbReference type="InterPro" id="IPR036259">
    <property type="entry name" value="MFS_trans_sf"/>
</dbReference>
<keyword evidence="5 6" id="KW-0472">Membrane</keyword>
<feature type="transmembrane region" description="Helical" evidence="6">
    <location>
        <begin position="383"/>
        <end position="403"/>
    </location>
</feature>
<evidence type="ECO:0000256" key="6">
    <source>
        <dbReference type="SAM" id="Phobius"/>
    </source>
</evidence>
<comment type="subcellular location">
    <subcellularLocation>
        <location evidence="1">Cell membrane</location>
        <topology evidence="1">Multi-pass membrane protein</topology>
    </subcellularLocation>
</comment>
<reference evidence="7 8" key="1">
    <citation type="submission" date="2018-12" db="EMBL/GenBank/DDBJ databases">
        <authorList>
            <consortium name="Pathogen Informatics"/>
        </authorList>
    </citation>
    <scope>NUCLEOTIDE SEQUENCE [LARGE SCALE GENOMIC DNA]</scope>
    <source>
        <strain evidence="7 8">NCTC10207</strain>
    </source>
</reference>
<feature type="transmembrane region" description="Helical" evidence="6">
    <location>
        <begin position="110"/>
        <end position="128"/>
    </location>
</feature>
<feature type="transmembrane region" description="Helical" evidence="6">
    <location>
        <begin position="81"/>
        <end position="104"/>
    </location>
</feature>
<dbReference type="SUPFAM" id="SSF103473">
    <property type="entry name" value="MFS general substrate transporter"/>
    <property type="match status" value="1"/>
</dbReference>
<keyword evidence="7" id="KW-0012">Acyltransferase</keyword>
<feature type="transmembrane region" description="Helical" evidence="6">
    <location>
        <begin position="180"/>
        <end position="199"/>
    </location>
</feature>
<protein>
    <submittedName>
        <fullName evidence="7">2-acyl-glycerophospho-ethanolamine acyltransferase</fullName>
    </submittedName>
</protein>
<dbReference type="RefSeq" id="WP_126500722.1">
    <property type="nucleotide sequence ID" value="NZ_LR134479.1"/>
</dbReference>